<dbReference type="Gene3D" id="3.30.70.920">
    <property type="match status" value="1"/>
</dbReference>
<proteinExistence type="predicted"/>
<dbReference type="Pfam" id="PF13404">
    <property type="entry name" value="HTH_AsnC-type"/>
    <property type="match status" value="1"/>
</dbReference>
<dbReference type="PROSITE" id="PS00519">
    <property type="entry name" value="HTH_ASNC_1"/>
    <property type="match status" value="1"/>
</dbReference>
<evidence type="ECO:0000256" key="1">
    <source>
        <dbReference type="ARBA" id="ARBA00023015"/>
    </source>
</evidence>
<dbReference type="Pfam" id="PF01037">
    <property type="entry name" value="AsnC_trans_reg"/>
    <property type="match status" value="1"/>
</dbReference>
<keyword evidence="1" id="KW-0805">Transcription regulation</keyword>
<dbReference type="RefSeq" id="WP_088974982.1">
    <property type="nucleotide sequence ID" value="NZ_LT607753.1"/>
</dbReference>
<name>A0A1C5HDH8_9ACTN</name>
<dbReference type="PANTHER" id="PTHR30154">
    <property type="entry name" value="LEUCINE-RESPONSIVE REGULATORY PROTEIN"/>
    <property type="match status" value="1"/>
</dbReference>
<dbReference type="Gene3D" id="1.10.10.10">
    <property type="entry name" value="Winged helix-like DNA-binding domain superfamily/Winged helix DNA-binding domain"/>
    <property type="match status" value="1"/>
</dbReference>
<protein>
    <submittedName>
        <fullName evidence="5">Lrp/AsnC family transcriptional regulator, leucine-responsive regulatory protein</fullName>
    </submittedName>
</protein>
<dbReference type="InterPro" id="IPR019887">
    <property type="entry name" value="Tscrpt_reg_AsnC/Lrp_C"/>
</dbReference>
<dbReference type="InterPro" id="IPR011008">
    <property type="entry name" value="Dimeric_a/b-barrel"/>
</dbReference>
<evidence type="ECO:0000259" key="4">
    <source>
        <dbReference type="PROSITE" id="PS50956"/>
    </source>
</evidence>
<organism evidence="5 6">
    <name type="scientific">Micromonospora coxensis</name>
    <dbReference type="NCBI Taxonomy" id="356852"/>
    <lineage>
        <taxon>Bacteria</taxon>
        <taxon>Bacillati</taxon>
        <taxon>Actinomycetota</taxon>
        <taxon>Actinomycetes</taxon>
        <taxon>Micromonosporales</taxon>
        <taxon>Micromonosporaceae</taxon>
        <taxon>Micromonospora</taxon>
    </lineage>
</organism>
<keyword evidence="2" id="KW-0238">DNA-binding</keyword>
<accession>A0A1C5HDH8</accession>
<dbReference type="InterPro" id="IPR019885">
    <property type="entry name" value="Tscrpt_reg_HTH_AsnC-type_CS"/>
</dbReference>
<dbReference type="GO" id="GO:0005829">
    <property type="term" value="C:cytosol"/>
    <property type="evidence" value="ECO:0007669"/>
    <property type="project" value="TreeGrafter"/>
</dbReference>
<reference evidence="6" key="1">
    <citation type="submission" date="2016-06" db="EMBL/GenBank/DDBJ databases">
        <authorList>
            <person name="Varghese N."/>
            <person name="Submissions Spin"/>
        </authorList>
    </citation>
    <scope>NUCLEOTIDE SEQUENCE [LARGE SCALE GENOMIC DNA]</scope>
    <source>
        <strain evidence="6">DSM 45161</strain>
    </source>
</reference>
<dbReference type="Proteomes" id="UP000198215">
    <property type="component" value="Chromosome I"/>
</dbReference>
<dbReference type="InterPro" id="IPR036388">
    <property type="entry name" value="WH-like_DNA-bd_sf"/>
</dbReference>
<gene>
    <name evidence="5" type="ORF">GA0070614_1160</name>
</gene>
<evidence type="ECO:0000256" key="3">
    <source>
        <dbReference type="ARBA" id="ARBA00023163"/>
    </source>
</evidence>
<dbReference type="FunFam" id="1.10.10.10:FF:000186">
    <property type="entry name" value="AsnC family transcriptional regulator"/>
    <property type="match status" value="1"/>
</dbReference>
<dbReference type="SUPFAM" id="SSF54909">
    <property type="entry name" value="Dimeric alpha+beta barrel"/>
    <property type="match status" value="1"/>
</dbReference>
<evidence type="ECO:0000313" key="5">
    <source>
        <dbReference type="EMBL" id="SCG44030.1"/>
    </source>
</evidence>
<evidence type="ECO:0000313" key="6">
    <source>
        <dbReference type="Proteomes" id="UP000198215"/>
    </source>
</evidence>
<feature type="domain" description="HTH asnC-type" evidence="4">
    <location>
        <begin position="9"/>
        <end position="70"/>
    </location>
</feature>
<dbReference type="PRINTS" id="PR00033">
    <property type="entry name" value="HTHASNC"/>
</dbReference>
<dbReference type="PANTHER" id="PTHR30154:SF53">
    <property type="entry name" value="HTH-TYPE TRANSCRIPTIONAL REGULATOR LRPC"/>
    <property type="match status" value="1"/>
</dbReference>
<dbReference type="InterPro" id="IPR019888">
    <property type="entry name" value="Tscrpt_reg_AsnC-like"/>
</dbReference>
<evidence type="ECO:0000256" key="2">
    <source>
        <dbReference type="ARBA" id="ARBA00023125"/>
    </source>
</evidence>
<dbReference type="SMART" id="SM00344">
    <property type="entry name" value="HTH_ASNC"/>
    <property type="match status" value="1"/>
</dbReference>
<dbReference type="GO" id="GO:0043200">
    <property type="term" value="P:response to amino acid"/>
    <property type="evidence" value="ECO:0007669"/>
    <property type="project" value="TreeGrafter"/>
</dbReference>
<sequence length="168" mass="19082">MASQLDKALDDVDWEIIRELQEDARLSFRALGRRINLSAPAVGERVRRLEDLGVISGYRAQINPRLAGYPLLAFVELRCARGRCLLDTSSATEHPEISEVHKLSGSYCSLLKVRTTSLDHLESLLERLGRHGEIRSTLVLSTQHEDGRVSVPRDDWRSATRHTGWRRQ</sequence>
<dbReference type="GO" id="GO:0043565">
    <property type="term" value="F:sequence-specific DNA binding"/>
    <property type="evidence" value="ECO:0007669"/>
    <property type="project" value="InterPro"/>
</dbReference>
<dbReference type="AlphaFoldDB" id="A0A1C5HDH8"/>
<dbReference type="InterPro" id="IPR036390">
    <property type="entry name" value="WH_DNA-bd_sf"/>
</dbReference>
<dbReference type="OrthoDB" id="9809462at2"/>
<keyword evidence="3" id="KW-0804">Transcription</keyword>
<dbReference type="InterPro" id="IPR000485">
    <property type="entry name" value="AsnC-type_HTH_dom"/>
</dbReference>
<dbReference type="SUPFAM" id="SSF46785">
    <property type="entry name" value="Winged helix' DNA-binding domain"/>
    <property type="match status" value="1"/>
</dbReference>
<dbReference type="EMBL" id="LT607753">
    <property type="protein sequence ID" value="SCG44030.1"/>
    <property type="molecule type" value="Genomic_DNA"/>
</dbReference>
<dbReference type="PROSITE" id="PS50956">
    <property type="entry name" value="HTH_ASNC_2"/>
    <property type="match status" value="1"/>
</dbReference>
<keyword evidence="6" id="KW-1185">Reference proteome</keyword>